<keyword evidence="1" id="KW-0472">Membrane</keyword>
<protein>
    <recommendedName>
        <fullName evidence="4">O-antigen ligase domain-containing protein</fullName>
    </recommendedName>
</protein>
<feature type="transmembrane region" description="Helical" evidence="1">
    <location>
        <begin position="194"/>
        <end position="221"/>
    </location>
</feature>
<dbReference type="Proteomes" id="UP001595640">
    <property type="component" value="Unassembled WGS sequence"/>
</dbReference>
<reference evidence="3" key="1">
    <citation type="journal article" date="2019" name="Int. J. Syst. Evol. Microbiol.">
        <title>The Global Catalogue of Microorganisms (GCM) 10K type strain sequencing project: providing services to taxonomists for standard genome sequencing and annotation.</title>
        <authorList>
            <consortium name="The Broad Institute Genomics Platform"/>
            <consortium name="The Broad Institute Genome Sequencing Center for Infectious Disease"/>
            <person name="Wu L."/>
            <person name="Ma J."/>
        </authorList>
    </citation>
    <scope>NUCLEOTIDE SEQUENCE [LARGE SCALE GENOMIC DNA]</scope>
    <source>
        <strain evidence="3">KCTC 12847</strain>
    </source>
</reference>
<keyword evidence="1" id="KW-1133">Transmembrane helix</keyword>
<feature type="transmembrane region" description="Helical" evidence="1">
    <location>
        <begin position="309"/>
        <end position="332"/>
    </location>
</feature>
<comment type="caution">
    <text evidence="2">The sequence shown here is derived from an EMBL/GenBank/DDBJ whole genome shotgun (WGS) entry which is preliminary data.</text>
</comment>
<feature type="transmembrane region" description="Helical" evidence="1">
    <location>
        <begin position="338"/>
        <end position="368"/>
    </location>
</feature>
<feature type="transmembrane region" description="Helical" evidence="1">
    <location>
        <begin position="49"/>
        <end position="68"/>
    </location>
</feature>
<dbReference type="RefSeq" id="WP_019016777.1">
    <property type="nucleotide sequence ID" value="NZ_BMXD01000007.1"/>
</dbReference>
<evidence type="ECO:0000313" key="3">
    <source>
        <dbReference type="Proteomes" id="UP001595640"/>
    </source>
</evidence>
<feature type="transmembrane region" description="Helical" evidence="1">
    <location>
        <begin position="105"/>
        <end position="127"/>
    </location>
</feature>
<feature type="transmembrane region" description="Helical" evidence="1">
    <location>
        <begin position="74"/>
        <end position="93"/>
    </location>
</feature>
<accession>A0ABV7LXV9</accession>
<evidence type="ECO:0008006" key="4">
    <source>
        <dbReference type="Google" id="ProtNLM"/>
    </source>
</evidence>
<keyword evidence="1" id="KW-0812">Transmembrane</keyword>
<keyword evidence="3" id="KW-1185">Reference proteome</keyword>
<evidence type="ECO:0000313" key="2">
    <source>
        <dbReference type="EMBL" id="MFC3291392.1"/>
    </source>
</evidence>
<proteinExistence type="predicted"/>
<name>A0ABV7LXV9_9GAMM</name>
<dbReference type="EMBL" id="JBHRUH010000010">
    <property type="protein sequence ID" value="MFC3291392.1"/>
    <property type="molecule type" value="Genomic_DNA"/>
</dbReference>
<gene>
    <name evidence="2" type="ORF">ACFOEI_04865</name>
</gene>
<evidence type="ECO:0000256" key="1">
    <source>
        <dbReference type="SAM" id="Phobius"/>
    </source>
</evidence>
<sequence length="390" mass="44236">MLQRIILAVSLFFFSASTFSYRSAMIAYFLIALIFACGMVGKDKLTSPLGLTLSGISIAFLVLLISSYNYIHLIYYVKFLGMIFYVYLFLILVNSKLLSKEDVLYAAKAFLYMHCTFFFTQLGIYLLTGNMINFDSYFREEDARLLANTLALQGQVIDVRATGIFSEPSFYSYTVYPVALVLSIYQGRYTLASILGIVTSVLTFSVAAFVIVGIGTIYTLFLFKKNHLAKIAIIIGVILFFPLGYTVFENRVINSVDYNAVESRMVIFEEFKQRGGIKNIFGSGFLWYEKQPIGDTGLRGYHTRDTSTFVYLFFAAGVLGTVLIILGIYLMFKQKIAYFNAFMVILLFKFSILSAAFWLALIFFCAFYKLALQEEDSNEWQGSFQIKSEA</sequence>
<feature type="transmembrane region" description="Helical" evidence="1">
    <location>
        <begin position="227"/>
        <end position="248"/>
    </location>
</feature>
<organism evidence="2 3">
    <name type="scientific">Modicisalibacter luteus</name>
    <dbReference type="NCBI Taxonomy" id="453962"/>
    <lineage>
        <taxon>Bacteria</taxon>
        <taxon>Pseudomonadati</taxon>
        <taxon>Pseudomonadota</taxon>
        <taxon>Gammaproteobacteria</taxon>
        <taxon>Oceanospirillales</taxon>
        <taxon>Halomonadaceae</taxon>
        <taxon>Modicisalibacter</taxon>
    </lineage>
</organism>